<evidence type="ECO:0000313" key="3">
    <source>
        <dbReference type="Proteomes" id="UP000298493"/>
    </source>
</evidence>
<reference evidence="2 3" key="1">
    <citation type="submission" date="2019-04" db="EMBL/GenBank/DDBJ databases">
        <title>High contiguity whole genome sequence and gene annotation resource for two Venturia nashicola isolates.</title>
        <authorList>
            <person name="Prokchorchik M."/>
            <person name="Won K."/>
            <person name="Lee Y."/>
            <person name="Choi E.D."/>
            <person name="Segonzac C."/>
            <person name="Sohn K.H."/>
        </authorList>
    </citation>
    <scope>NUCLEOTIDE SEQUENCE [LARGE SCALE GENOMIC DNA]</scope>
    <source>
        <strain evidence="2 3">PRI2</strain>
    </source>
</reference>
<accession>A0A4Z1NRL5</accession>
<comment type="caution">
    <text evidence="2">The sequence shown here is derived from an EMBL/GenBank/DDBJ whole genome shotgun (WGS) entry which is preliminary data.</text>
</comment>
<gene>
    <name evidence="2" type="ORF">E6O75_ATG10264</name>
</gene>
<keyword evidence="1" id="KW-0732">Signal</keyword>
<proteinExistence type="predicted"/>
<keyword evidence="3" id="KW-1185">Reference proteome</keyword>
<organism evidence="2 3">
    <name type="scientific">Venturia nashicola</name>
    <dbReference type="NCBI Taxonomy" id="86259"/>
    <lineage>
        <taxon>Eukaryota</taxon>
        <taxon>Fungi</taxon>
        <taxon>Dikarya</taxon>
        <taxon>Ascomycota</taxon>
        <taxon>Pezizomycotina</taxon>
        <taxon>Dothideomycetes</taxon>
        <taxon>Pleosporomycetidae</taxon>
        <taxon>Venturiales</taxon>
        <taxon>Venturiaceae</taxon>
        <taxon>Venturia</taxon>
    </lineage>
</organism>
<evidence type="ECO:0000313" key="2">
    <source>
        <dbReference type="EMBL" id="TID13191.1"/>
    </source>
</evidence>
<feature type="chain" id="PRO_5021401485" evidence="1">
    <location>
        <begin position="20"/>
        <end position="173"/>
    </location>
</feature>
<dbReference type="Proteomes" id="UP000298493">
    <property type="component" value="Unassembled WGS sequence"/>
</dbReference>
<dbReference type="AlphaFoldDB" id="A0A4Z1NRL5"/>
<sequence length="173" mass="17202">MHFSLFTTAALFLASSVSALPTPPTDLNNQQVAQGMNKALPYLKTILSQYPSLSTIIAQRNPLFATPTGQLDVNKVEAGMKALSISADSPTTPPAASTLGGLTNLSEAGKAALAGDASGALVSAAKALAMDMPVAIASGVGSILSMEWSLLSGIGSGLGSAARGAFGLLGLGA</sequence>
<feature type="signal peptide" evidence="1">
    <location>
        <begin position="1"/>
        <end position="19"/>
    </location>
</feature>
<name>A0A4Z1NRL5_9PEZI</name>
<evidence type="ECO:0000256" key="1">
    <source>
        <dbReference type="SAM" id="SignalP"/>
    </source>
</evidence>
<protein>
    <submittedName>
        <fullName evidence="2">Uncharacterized protein</fullName>
    </submittedName>
</protein>
<dbReference type="EMBL" id="SNSC02000028">
    <property type="protein sequence ID" value="TID13191.1"/>
    <property type="molecule type" value="Genomic_DNA"/>
</dbReference>